<name>A0ACA9KSB7_9GLOM</name>
<evidence type="ECO:0000313" key="1">
    <source>
        <dbReference type="EMBL" id="CAG8487503.1"/>
    </source>
</evidence>
<proteinExistence type="predicted"/>
<feature type="non-terminal residue" evidence="1">
    <location>
        <position position="1"/>
    </location>
</feature>
<sequence length="182" mass="20425">WRTTLDIQAEWSSILSILDQQRNITKYAGPGGWNDPDMLEIGNGDLTLNEQKSHFSLWAALKAPLLLGFDVRNPPKDSMTVVLNTEIIAINQDPLGRSVDIVEYDDSYEIWTGPLIDGYVAQTKIKITLNFKSHLGLKGEIAVRDLWDKKQPNKGNFTESYYSIVPIHSITVLKLQGGIKIS</sequence>
<comment type="caution">
    <text evidence="1">The sequence shown here is derived from an EMBL/GenBank/DDBJ whole genome shotgun (WGS) entry which is preliminary data.</text>
</comment>
<organism evidence="1 2">
    <name type="scientific">Scutellospora calospora</name>
    <dbReference type="NCBI Taxonomy" id="85575"/>
    <lineage>
        <taxon>Eukaryota</taxon>
        <taxon>Fungi</taxon>
        <taxon>Fungi incertae sedis</taxon>
        <taxon>Mucoromycota</taxon>
        <taxon>Glomeromycotina</taxon>
        <taxon>Glomeromycetes</taxon>
        <taxon>Diversisporales</taxon>
        <taxon>Gigasporaceae</taxon>
        <taxon>Scutellospora</taxon>
    </lineage>
</organism>
<accession>A0ACA9KSB7</accession>
<gene>
    <name evidence="1" type="ORF">SCALOS_LOCUS2691</name>
</gene>
<reference evidence="1" key="1">
    <citation type="submission" date="2021-06" db="EMBL/GenBank/DDBJ databases">
        <authorList>
            <person name="Kallberg Y."/>
            <person name="Tangrot J."/>
            <person name="Rosling A."/>
        </authorList>
    </citation>
    <scope>NUCLEOTIDE SEQUENCE</scope>
    <source>
        <strain evidence="1">AU212A</strain>
    </source>
</reference>
<dbReference type="Proteomes" id="UP000789860">
    <property type="component" value="Unassembled WGS sequence"/>
</dbReference>
<dbReference type="EMBL" id="CAJVPM010002507">
    <property type="protein sequence ID" value="CAG8487503.1"/>
    <property type="molecule type" value="Genomic_DNA"/>
</dbReference>
<evidence type="ECO:0000313" key="2">
    <source>
        <dbReference type="Proteomes" id="UP000789860"/>
    </source>
</evidence>
<keyword evidence="2" id="KW-1185">Reference proteome</keyword>
<protein>
    <submittedName>
        <fullName evidence="1">2168_t:CDS:1</fullName>
    </submittedName>
</protein>